<evidence type="ECO:0000256" key="8">
    <source>
        <dbReference type="RuleBase" id="RU361136"/>
    </source>
</evidence>
<evidence type="ECO:0000256" key="1">
    <source>
        <dbReference type="ARBA" id="ARBA00004477"/>
    </source>
</evidence>
<dbReference type="Proteomes" id="UP001648503">
    <property type="component" value="Unassembled WGS sequence"/>
</dbReference>
<evidence type="ECO:0000256" key="4">
    <source>
        <dbReference type="ARBA" id="ARBA00022692"/>
    </source>
</evidence>
<feature type="transmembrane region" description="Helical" evidence="8">
    <location>
        <begin position="85"/>
        <end position="103"/>
    </location>
</feature>
<keyword evidence="4 8" id="KW-0812">Transmembrane</keyword>
<dbReference type="PANTHER" id="PTHR10705">
    <property type="entry name" value="DOLICHYL-DIPHOSPHOOLIGOSACCHARIDE--PROTEIN GLYCOSYLTRANSFERASE SUBUNIT DAD1"/>
    <property type="match status" value="1"/>
</dbReference>
<protein>
    <recommendedName>
        <fullName evidence="8">Dolichyl-diphosphooligosaccharide--protein glycosyltransferase subunit OST2</fullName>
        <shortName evidence="8">Oligosaccharyl transferase subunit OST2</shortName>
    </recommendedName>
</protein>
<accession>A0ABQ8FGM1</accession>
<comment type="similarity">
    <text evidence="3 8">Belongs to the DAD/OST2 family.</text>
</comment>
<keyword evidence="5 8" id="KW-0256">Endoplasmic reticulum</keyword>
<evidence type="ECO:0000256" key="2">
    <source>
        <dbReference type="ARBA" id="ARBA00004922"/>
    </source>
</evidence>
<dbReference type="PANTHER" id="PTHR10705:SF0">
    <property type="entry name" value="DOLICHYL-DIPHOSPHOOLIGOSACCHARIDE--PROTEIN GLYCOSYLTRANSFERASE SUBUNIT DAD1"/>
    <property type="match status" value="1"/>
</dbReference>
<evidence type="ECO:0000256" key="7">
    <source>
        <dbReference type="ARBA" id="ARBA00023136"/>
    </source>
</evidence>
<keyword evidence="6 8" id="KW-1133">Transmembrane helix</keyword>
<evidence type="ECO:0000256" key="9">
    <source>
        <dbReference type="SAM" id="MobiDB-lite"/>
    </source>
</evidence>
<proteinExistence type="inferred from homology"/>
<feature type="region of interest" description="Disordered" evidence="9">
    <location>
        <begin position="1"/>
        <end position="49"/>
    </location>
</feature>
<organism evidence="10 11">
    <name type="scientific">Batrachochytrium salamandrivorans</name>
    <dbReference type="NCBI Taxonomy" id="1357716"/>
    <lineage>
        <taxon>Eukaryota</taxon>
        <taxon>Fungi</taxon>
        <taxon>Fungi incertae sedis</taxon>
        <taxon>Chytridiomycota</taxon>
        <taxon>Chytridiomycota incertae sedis</taxon>
        <taxon>Chytridiomycetes</taxon>
        <taxon>Rhizophydiales</taxon>
        <taxon>Rhizophydiales incertae sedis</taxon>
        <taxon>Batrachochytrium</taxon>
    </lineage>
</organism>
<dbReference type="PIRSF" id="PIRSF005588">
    <property type="entry name" value="DAD"/>
    <property type="match status" value="1"/>
</dbReference>
<keyword evidence="7 8" id="KW-0472">Membrane</keyword>
<evidence type="ECO:0000256" key="3">
    <source>
        <dbReference type="ARBA" id="ARBA00009386"/>
    </source>
</evidence>
<feature type="transmembrane region" description="Helical" evidence="8">
    <location>
        <begin position="148"/>
        <end position="167"/>
    </location>
</feature>
<feature type="compositionally biased region" description="Low complexity" evidence="9">
    <location>
        <begin position="1"/>
        <end position="18"/>
    </location>
</feature>
<dbReference type="InterPro" id="IPR003038">
    <property type="entry name" value="DAD/Ost2"/>
</dbReference>
<feature type="compositionally biased region" description="Low complexity" evidence="9">
    <location>
        <begin position="27"/>
        <end position="49"/>
    </location>
</feature>
<comment type="pathway">
    <text evidence="2 8">Protein modification; protein glycosylation.</text>
</comment>
<comment type="caution">
    <text evidence="10">The sequence shown here is derived from an EMBL/GenBank/DDBJ whole genome shotgun (WGS) entry which is preliminary data.</text>
</comment>
<keyword evidence="11" id="KW-1185">Reference proteome</keyword>
<dbReference type="EMBL" id="JAFCIX010000125">
    <property type="protein sequence ID" value="KAH6597973.1"/>
    <property type="molecule type" value="Genomic_DNA"/>
</dbReference>
<sequence>MAKKQVSTSSSASVVTTANTEGGSARTTTTTTTTTTKTTASTAASTKTTKTSKTSKSSTSIVALVSTLKESYLTTTPQSIKLIDAYLLFVMITGIVQFLYVIAAGTFPYNAFLSGFIASVGSFVLAVNLRIQVNPLNSTLGKVYPERAFAEFAFASIVLLIFSINFVG</sequence>
<comment type="function">
    <text evidence="8">Subunit of the oligosaccharyl transferase (OST) complex that catalyzes the initial transfer of a defined glycan (Glc(3)Man(9)GlcNAc(2) in eukaryotes) from the lipid carrier dolichol-pyrophosphate to an asparagine residue within an Asn-X-Ser/Thr consensus motif in nascent polypeptide chains, the first step in protein N-glycosylation. N-glycosylation occurs cotranslationally and the complex associates with the Sec61 complex at the channel-forming translocon complex that mediates protein translocation across the endoplasmic reticulum (ER). All subunits are required for a maximal enzyme activity.</text>
</comment>
<name>A0ABQ8FGM1_9FUNG</name>
<feature type="transmembrane region" description="Helical" evidence="8">
    <location>
        <begin position="109"/>
        <end position="127"/>
    </location>
</feature>
<evidence type="ECO:0000313" key="10">
    <source>
        <dbReference type="EMBL" id="KAH6597973.1"/>
    </source>
</evidence>
<evidence type="ECO:0000313" key="11">
    <source>
        <dbReference type="Proteomes" id="UP001648503"/>
    </source>
</evidence>
<reference evidence="10 11" key="1">
    <citation type="submission" date="2021-02" db="EMBL/GenBank/DDBJ databases">
        <title>Variation within the Batrachochytrium salamandrivorans European outbreak.</title>
        <authorList>
            <person name="Kelly M."/>
            <person name="Pasmans F."/>
            <person name="Shea T.P."/>
            <person name="Munoz J.F."/>
            <person name="Carranza S."/>
            <person name="Cuomo C.A."/>
            <person name="Martel A."/>
        </authorList>
    </citation>
    <scope>NUCLEOTIDE SEQUENCE [LARGE SCALE GENOMIC DNA]</scope>
    <source>
        <strain evidence="10 11">AMFP18/2</strain>
    </source>
</reference>
<evidence type="ECO:0000256" key="6">
    <source>
        <dbReference type="ARBA" id="ARBA00022989"/>
    </source>
</evidence>
<comment type="subcellular location">
    <subcellularLocation>
        <location evidence="1 8">Endoplasmic reticulum membrane</location>
        <topology evidence="1 8">Multi-pass membrane protein</topology>
    </subcellularLocation>
</comment>
<gene>
    <name evidence="10" type="ORF">BASA50_004127</name>
</gene>
<evidence type="ECO:0000256" key="5">
    <source>
        <dbReference type="ARBA" id="ARBA00022824"/>
    </source>
</evidence>
<comment type="subunit">
    <text evidence="8">Component of the oligosaccharyltransferase (OST) complex.</text>
</comment>
<dbReference type="Pfam" id="PF02109">
    <property type="entry name" value="DAD"/>
    <property type="match status" value="1"/>
</dbReference>